<dbReference type="Gene3D" id="3.40.50.300">
    <property type="entry name" value="P-loop containing nucleotide triphosphate hydrolases"/>
    <property type="match status" value="1"/>
</dbReference>
<feature type="domain" description="AAA+ ATPase" evidence="3">
    <location>
        <begin position="65"/>
        <end position="213"/>
    </location>
</feature>
<comment type="caution">
    <text evidence="4">The sequence shown here is derived from an EMBL/GenBank/DDBJ whole genome shotgun (WGS) entry which is preliminary data.</text>
</comment>
<name>A0A7W6LQH3_9SPHN</name>
<accession>A0A7W6LQH3</accession>
<evidence type="ECO:0000259" key="3">
    <source>
        <dbReference type="SMART" id="SM00382"/>
    </source>
</evidence>
<dbReference type="PANTHER" id="PTHR45991:SF1">
    <property type="entry name" value="PACHYTENE CHECKPOINT PROTEIN 2 HOMOLOG"/>
    <property type="match status" value="1"/>
</dbReference>
<gene>
    <name evidence="4" type="ORF">GGQ90_002413</name>
</gene>
<dbReference type="InterPro" id="IPR003959">
    <property type="entry name" value="ATPase_AAA_core"/>
</dbReference>
<dbReference type="AlphaFoldDB" id="A0A7W6LQH3"/>
<dbReference type="GO" id="GO:0005694">
    <property type="term" value="C:chromosome"/>
    <property type="evidence" value="ECO:0007669"/>
    <property type="project" value="TreeGrafter"/>
</dbReference>
<dbReference type="GO" id="GO:0005524">
    <property type="term" value="F:ATP binding"/>
    <property type="evidence" value="ECO:0007669"/>
    <property type="project" value="UniProtKB-KW"/>
</dbReference>
<evidence type="ECO:0000313" key="4">
    <source>
        <dbReference type="EMBL" id="MBB4148629.1"/>
    </source>
</evidence>
<keyword evidence="1" id="KW-0547">Nucleotide-binding</keyword>
<dbReference type="InterPro" id="IPR003593">
    <property type="entry name" value="AAA+_ATPase"/>
</dbReference>
<dbReference type="Pfam" id="PF00004">
    <property type="entry name" value="AAA"/>
    <property type="match status" value="1"/>
</dbReference>
<dbReference type="SMART" id="SM00382">
    <property type="entry name" value="AAA"/>
    <property type="match status" value="1"/>
</dbReference>
<reference evidence="4 5" key="1">
    <citation type="submission" date="2020-08" db="EMBL/GenBank/DDBJ databases">
        <title>Genomic Encyclopedia of Type Strains, Phase IV (KMG-IV): sequencing the most valuable type-strain genomes for metagenomic binning, comparative biology and taxonomic classification.</title>
        <authorList>
            <person name="Goeker M."/>
        </authorList>
    </citation>
    <scope>NUCLEOTIDE SEQUENCE [LARGE SCALE GENOMIC DNA]</scope>
    <source>
        <strain evidence="4 5">DSM 19371</strain>
    </source>
</reference>
<keyword evidence="5" id="KW-1185">Reference proteome</keyword>
<proteinExistence type="predicted"/>
<dbReference type="RefSeq" id="WP_237449535.1">
    <property type="nucleotide sequence ID" value="NZ_JACIEU010000009.1"/>
</dbReference>
<dbReference type="InterPro" id="IPR027417">
    <property type="entry name" value="P-loop_NTPase"/>
</dbReference>
<dbReference type="Proteomes" id="UP000590524">
    <property type="component" value="Unassembled WGS sequence"/>
</dbReference>
<keyword evidence="2" id="KW-0067">ATP-binding</keyword>
<dbReference type="InterPro" id="IPR044539">
    <property type="entry name" value="Pch2-like"/>
</dbReference>
<organism evidence="4 5">
    <name type="scientific">Sphingobium scionense</name>
    <dbReference type="NCBI Taxonomy" id="1404341"/>
    <lineage>
        <taxon>Bacteria</taxon>
        <taxon>Pseudomonadati</taxon>
        <taxon>Pseudomonadota</taxon>
        <taxon>Alphaproteobacteria</taxon>
        <taxon>Sphingomonadales</taxon>
        <taxon>Sphingomonadaceae</taxon>
        <taxon>Sphingobium</taxon>
    </lineage>
</organism>
<protein>
    <submittedName>
        <fullName evidence="4">AAA+ superfamily predicted ATPase</fullName>
    </submittedName>
</protein>
<dbReference type="PANTHER" id="PTHR45991">
    <property type="entry name" value="PACHYTENE CHECKPOINT PROTEIN 2"/>
    <property type="match status" value="1"/>
</dbReference>
<dbReference type="EMBL" id="JACIEU010000009">
    <property type="protein sequence ID" value="MBB4148629.1"/>
    <property type="molecule type" value="Genomic_DNA"/>
</dbReference>
<dbReference type="SUPFAM" id="SSF52540">
    <property type="entry name" value="P-loop containing nucleoside triphosphate hydrolases"/>
    <property type="match status" value="1"/>
</dbReference>
<sequence>MMRTAPANDADLAKGISASRELPDPVLGALWDSIVLDREIKQQLLSQAMLNFTMRPKVPRTVLPLHGVILMVGPPGTGKTSLARGLAHRTAESFKGAPFRLLEIEPHTLTSSAMGKTQRAVSELFAQSISEAAMQGPTIVLLDEVETLAVDRSKLSMDANPVDVHRATDAVLVQLDALAERHNNLLFIATSNFPQAIDSAFTSRCDLVLEIPLPDKHACELILRDCLNGLAKIYPAIGELALHRDFSACAAASVGLDGRAIRKMVANAFAASPEIAMHPERLNVTQLLAAAKAASKGRGTTEWSAAR</sequence>
<evidence type="ECO:0000256" key="2">
    <source>
        <dbReference type="ARBA" id="ARBA00022840"/>
    </source>
</evidence>
<evidence type="ECO:0000313" key="5">
    <source>
        <dbReference type="Proteomes" id="UP000590524"/>
    </source>
</evidence>
<evidence type="ECO:0000256" key="1">
    <source>
        <dbReference type="ARBA" id="ARBA00022741"/>
    </source>
</evidence>
<dbReference type="GO" id="GO:0016887">
    <property type="term" value="F:ATP hydrolysis activity"/>
    <property type="evidence" value="ECO:0007669"/>
    <property type="project" value="InterPro"/>
</dbReference>